<name>A0A3N4I7A6_ASCIM</name>
<dbReference type="EMBL" id="ML119693">
    <property type="protein sequence ID" value="RPA79970.1"/>
    <property type="molecule type" value="Genomic_DNA"/>
</dbReference>
<sequence length="554" mass="61424">MSSRDERPRGRGGARGGNRNSNHNNNISHQNRQRERSRSPRRSPPRRRNDNNSNNSNNGGGDGMFRFGERSNDQKDFTFTATRRDEYRGDRRNDDRRDYSNNRRERSPPRGPRADTYRPAARDGERREWDRGDRDDRNGDRNNNNNNGGHHRGRGGGRGGRGGGRGGGHNNGYPTEKWVFQAHERPLMRARTSKTPELMEGLMTRDMREEKQELDSGAAAFGTTPTDETADEHMANSGDDAKPVEGERHDVVVEGRKAPGSEPLPQVLIKPEHVTEGDPEAIIQAEKTRIGIMGVLRAAKAQLHAHPASFNQQVTSNQDFISFDFGDDNDDSHKEEEEERREPESRVKFRRTNDGGKVAIQEEHRYAPGAPLPKYNQVPPPPPPSAQSASSAGVPPPPPPGTNSYTQVSGPPPTGATPAIPSGGFSHKDSFHQTMDAKASPSTSNQTLPTKPGQQVEQFALPKKEGKPERGAPAKGFVMMDDEDDDSDSDVAVVEVDNAAAGRKRKFDDRNAPSRSTVNISVKPEYFLRAGVDATPWLRQEGRDHSKTENMGHW</sequence>
<dbReference type="STRING" id="1160509.A0A3N4I7A6"/>
<evidence type="ECO:0000313" key="3">
    <source>
        <dbReference type="Proteomes" id="UP000275078"/>
    </source>
</evidence>
<feature type="compositionally biased region" description="Acidic residues" evidence="1">
    <location>
        <begin position="480"/>
        <end position="489"/>
    </location>
</feature>
<dbReference type="Proteomes" id="UP000275078">
    <property type="component" value="Unassembled WGS sequence"/>
</dbReference>
<reference evidence="2 3" key="1">
    <citation type="journal article" date="2018" name="Nat. Ecol. Evol.">
        <title>Pezizomycetes genomes reveal the molecular basis of ectomycorrhizal truffle lifestyle.</title>
        <authorList>
            <person name="Murat C."/>
            <person name="Payen T."/>
            <person name="Noel B."/>
            <person name="Kuo A."/>
            <person name="Morin E."/>
            <person name="Chen J."/>
            <person name="Kohler A."/>
            <person name="Krizsan K."/>
            <person name="Balestrini R."/>
            <person name="Da Silva C."/>
            <person name="Montanini B."/>
            <person name="Hainaut M."/>
            <person name="Levati E."/>
            <person name="Barry K.W."/>
            <person name="Belfiori B."/>
            <person name="Cichocki N."/>
            <person name="Clum A."/>
            <person name="Dockter R.B."/>
            <person name="Fauchery L."/>
            <person name="Guy J."/>
            <person name="Iotti M."/>
            <person name="Le Tacon F."/>
            <person name="Lindquist E.A."/>
            <person name="Lipzen A."/>
            <person name="Malagnac F."/>
            <person name="Mello A."/>
            <person name="Molinier V."/>
            <person name="Miyauchi S."/>
            <person name="Poulain J."/>
            <person name="Riccioni C."/>
            <person name="Rubini A."/>
            <person name="Sitrit Y."/>
            <person name="Splivallo R."/>
            <person name="Traeger S."/>
            <person name="Wang M."/>
            <person name="Zifcakova L."/>
            <person name="Wipf D."/>
            <person name="Zambonelli A."/>
            <person name="Paolocci F."/>
            <person name="Nowrousian M."/>
            <person name="Ottonello S."/>
            <person name="Baldrian P."/>
            <person name="Spatafora J.W."/>
            <person name="Henrissat B."/>
            <person name="Nagy L.G."/>
            <person name="Aury J.M."/>
            <person name="Wincker P."/>
            <person name="Grigoriev I.V."/>
            <person name="Bonfante P."/>
            <person name="Martin F.M."/>
        </authorList>
    </citation>
    <scope>NUCLEOTIDE SEQUENCE [LARGE SCALE GENOMIC DNA]</scope>
    <source>
        <strain evidence="2 3">RN42</strain>
    </source>
</reference>
<feature type="compositionally biased region" description="Gly residues" evidence="1">
    <location>
        <begin position="156"/>
        <end position="170"/>
    </location>
</feature>
<feature type="compositionally biased region" description="Low complexity" evidence="1">
    <location>
        <begin position="17"/>
        <end position="30"/>
    </location>
</feature>
<feature type="compositionally biased region" description="Basic and acidic residues" evidence="1">
    <location>
        <begin position="67"/>
        <end position="140"/>
    </location>
</feature>
<dbReference type="AlphaFoldDB" id="A0A3N4I7A6"/>
<feature type="compositionally biased region" description="Polar residues" evidence="1">
    <location>
        <begin position="440"/>
        <end position="457"/>
    </location>
</feature>
<feature type="compositionally biased region" description="Basic and acidic residues" evidence="1">
    <location>
        <begin position="231"/>
        <end position="243"/>
    </location>
</feature>
<accession>A0A3N4I7A6</accession>
<feature type="region of interest" description="Disordered" evidence="1">
    <location>
        <begin position="219"/>
        <end position="243"/>
    </location>
</feature>
<feature type="compositionally biased region" description="Basic and acidic residues" evidence="1">
    <location>
        <begin position="462"/>
        <end position="472"/>
    </location>
</feature>
<feature type="region of interest" description="Disordered" evidence="1">
    <location>
        <begin position="314"/>
        <end position="489"/>
    </location>
</feature>
<evidence type="ECO:0000313" key="2">
    <source>
        <dbReference type="EMBL" id="RPA79970.1"/>
    </source>
</evidence>
<evidence type="ECO:0000256" key="1">
    <source>
        <dbReference type="SAM" id="MobiDB-lite"/>
    </source>
</evidence>
<evidence type="ECO:0008006" key="4">
    <source>
        <dbReference type="Google" id="ProtNLM"/>
    </source>
</evidence>
<protein>
    <recommendedName>
        <fullName evidence="4">Btz domain-containing protein</fullName>
    </recommendedName>
</protein>
<gene>
    <name evidence="2" type="ORF">BJ508DRAFT_132872</name>
</gene>
<proteinExistence type="predicted"/>
<organism evidence="2 3">
    <name type="scientific">Ascobolus immersus RN42</name>
    <dbReference type="NCBI Taxonomy" id="1160509"/>
    <lineage>
        <taxon>Eukaryota</taxon>
        <taxon>Fungi</taxon>
        <taxon>Dikarya</taxon>
        <taxon>Ascomycota</taxon>
        <taxon>Pezizomycotina</taxon>
        <taxon>Pezizomycetes</taxon>
        <taxon>Pezizales</taxon>
        <taxon>Ascobolaceae</taxon>
        <taxon>Ascobolus</taxon>
    </lineage>
</organism>
<feature type="compositionally biased region" description="Basic and acidic residues" evidence="1">
    <location>
        <begin position="331"/>
        <end position="366"/>
    </location>
</feature>
<keyword evidence="3" id="KW-1185">Reference proteome</keyword>
<feature type="region of interest" description="Disordered" evidence="1">
    <location>
        <begin position="1"/>
        <end position="175"/>
    </location>
</feature>